<dbReference type="PATRIC" id="fig|1423783.4.peg.675"/>
<keyword evidence="3" id="KW-1185">Reference proteome</keyword>
<dbReference type="Proteomes" id="UP000051922">
    <property type="component" value="Unassembled WGS sequence"/>
</dbReference>
<evidence type="ECO:0008006" key="4">
    <source>
        <dbReference type="Google" id="ProtNLM"/>
    </source>
</evidence>
<gene>
    <name evidence="2" type="ORF">FC50_GL000653</name>
</gene>
<feature type="transmembrane region" description="Helical" evidence="1">
    <location>
        <begin position="59"/>
        <end position="78"/>
    </location>
</feature>
<proteinExistence type="predicted"/>
<dbReference type="EMBL" id="AZFJ01000040">
    <property type="protein sequence ID" value="KRL86688.1"/>
    <property type="molecule type" value="Genomic_DNA"/>
</dbReference>
<comment type="caution">
    <text evidence="2">The sequence shown here is derived from an EMBL/GenBank/DDBJ whole genome shotgun (WGS) entry which is preliminary data.</text>
</comment>
<name>A0A0R1TZN2_9LACO</name>
<feature type="transmembrane region" description="Helical" evidence="1">
    <location>
        <begin position="36"/>
        <end position="52"/>
    </location>
</feature>
<evidence type="ECO:0000313" key="3">
    <source>
        <dbReference type="Proteomes" id="UP000051922"/>
    </source>
</evidence>
<dbReference type="AlphaFoldDB" id="A0A0R1TZN2"/>
<accession>A0A0R1TZN2</accession>
<keyword evidence="1" id="KW-0812">Transmembrane</keyword>
<organism evidence="2 3">
    <name type="scientific">Lacticaseibacillus pantheris DSM 15945 = JCM 12539 = NBRC 106106</name>
    <dbReference type="NCBI Taxonomy" id="1423783"/>
    <lineage>
        <taxon>Bacteria</taxon>
        <taxon>Bacillati</taxon>
        <taxon>Bacillota</taxon>
        <taxon>Bacilli</taxon>
        <taxon>Lactobacillales</taxon>
        <taxon>Lactobacillaceae</taxon>
        <taxon>Lacticaseibacillus</taxon>
    </lineage>
</organism>
<dbReference type="STRING" id="1423783.FC50_GL000653"/>
<feature type="transmembrane region" description="Helical" evidence="1">
    <location>
        <begin position="84"/>
        <end position="102"/>
    </location>
</feature>
<dbReference type="Pfam" id="PF06993">
    <property type="entry name" value="DUF1304"/>
    <property type="match status" value="1"/>
</dbReference>
<keyword evidence="1" id="KW-0472">Membrane</keyword>
<sequence>MGLEMFASQSTQANAFDMDAEFVAQSGAQTALKNQGIYNGMLGALLVASAFLPAGQVKVMAQLGLALFVLIVGIFGGLTATKKIFLVQALPAAITIALGLLAY</sequence>
<evidence type="ECO:0000256" key="1">
    <source>
        <dbReference type="SAM" id="Phobius"/>
    </source>
</evidence>
<reference evidence="2 3" key="1">
    <citation type="journal article" date="2015" name="Genome Announc.">
        <title>Expanding the biotechnology potential of lactobacilli through comparative genomics of 213 strains and associated genera.</title>
        <authorList>
            <person name="Sun Z."/>
            <person name="Harris H.M."/>
            <person name="McCann A."/>
            <person name="Guo C."/>
            <person name="Argimon S."/>
            <person name="Zhang W."/>
            <person name="Yang X."/>
            <person name="Jeffery I.B."/>
            <person name="Cooney J.C."/>
            <person name="Kagawa T.F."/>
            <person name="Liu W."/>
            <person name="Song Y."/>
            <person name="Salvetti E."/>
            <person name="Wrobel A."/>
            <person name="Rasinkangas P."/>
            <person name="Parkhill J."/>
            <person name="Rea M.C."/>
            <person name="O'Sullivan O."/>
            <person name="Ritari J."/>
            <person name="Douillard F.P."/>
            <person name="Paul Ross R."/>
            <person name="Yang R."/>
            <person name="Briner A.E."/>
            <person name="Felis G.E."/>
            <person name="de Vos W.M."/>
            <person name="Barrangou R."/>
            <person name="Klaenhammer T.R."/>
            <person name="Caufield P.W."/>
            <person name="Cui Y."/>
            <person name="Zhang H."/>
            <person name="O'Toole P.W."/>
        </authorList>
    </citation>
    <scope>NUCLEOTIDE SEQUENCE [LARGE SCALE GENOMIC DNA]</scope>
    <source>
        <strain evidence="2 3">DSM 15945</strain>
    </source>
</reference>
<evidence type="ECO:0000313" key="2">
    <source>
        <dbReference type="EMBL" id="KRL86688.1"/>
    </source>
</evidence>
<dbReference type="InterPro" id="IPR009732">
    <property type="entry name" value="DUF1304"/>
</dbReference>
<dbReference type="PANTHER" id="PTHR38446:SF1">
    <property type="entry name" value="BLL0914 PROTEIN"/>
    <property type="match status" value="1"/>
</dbReference>
<keyword evidence="1" id="KW-1133">Transmembrane helix</keyword>
<protein>
    <recommendedName>
        <fullName evidence="4">Integral membrane protein</fullName>
    </recommendedName>
</protein>
<dbReference type="PANTHER" id="PTHR38446">
    <property type="entry name" value="BLL0914 PROTEIN"/>
    <property type="match status" value="1"/>
</dbReference>